<dbReference type="EMBL" id="BAAAFO010000004">
    <property type="protein sequence ID" value="GAA0259066.1"/>
    <property type="molecule type" value="Genomic_DNA"/>
</dbReference>
<dbReference type="Proteomes" id="UP001500657">
    <property type="component" value="Unassembled WGS sequence"/>
</dbReference>
<feature type="transmembrane region" description="Helical" evidence="1">
    <location>
        <begin position="64"/>
        <end position="86"/>
    </location>
</feature>
<evidence type="ECO:0000313" key="2">
    <source>
        <dbReference type="EMBL" id="GAA0259066.1"/>
    </source>
</evidence>
<protein>
    <submittedName>
        <fullName evidence="2">Uncharacterized protein</fullName>
    </submittedName>
</protein>
<keyword evidence="1" id="KW-1133">Transmembrane helix</keyword>
<accession>A0ABN0URB5</accession>
<gene>
    <name evidence="2" type="ORF">GCM10009126_25410</name>
</gene>
<feature type="transmembrane region" description="Helical" evidence="1">
    <location>
        <begin position="98"/>
        <end position="117"/>
    </location>
</feature>
<name>A0ABN0URB5_9GAMM</name>
<keyword evidence="3" id="KW-1185">Reference proteome</keyword>
<evidence type="ECO:0000313" key="3">
    <source>
        <dbReference type="Proteomes" id="UP001500657"/>
    </source>
</evidence>
<reference evidence="2 3" key="1">
    <citation type="journal article" date="2019" name="Int. J. Syst. Evol. Microbiol.">
        <title>The Global Catalogue of Microorganisms (GCM) 10K type strain sequencing project: providing services to taxonomists for standard genome sequencing and annotation.</title>
        <authorList>
            <consortium name="The Broad Institute Genomics Platform"/>
            <consortium name="The Broad Institute Genome Sequencing Center for Infectious Disease"/>
            <person name="Wu L."/>
            <person name="Ma J."/>
        </authorList>
    </citation>
    <scope>NUCLEOTIDE SEQUENCE [LARGE SCALE GENOMIC DNA]</scope>
    <source>
        <strain evidence="2 3">JCM 16242</strain>
    </source>
</reference>
<sequence>MTKDDTHPRPWIDRWTLAGLALLLLPLLTMAHELLGHAVACVATGHQPGELGAYYVECPGTQGWSSRIVAMAGTGMDVVLAVLAYLAWRRLRRPLPRLVAWAVFTVKGMVAAGYWMFSGVTNLGDWGPDVGGGLGPLPWPWLWRVVLFVAGLVAYIQVVRAAIRMLGAMLGGGEQAARTQRQTAMTLYVVGGVSALLVSLFNPLGMVITLTSAIAASFGGTAGLFNVAYARRSTLPAQDFHIGREPVLIILGVLVTVAFAVVLGPTIHLH</sequence>
<feature type="transmembrane region" description="Helical" evidence="1">
    <location>
        <begin position="184"/>
        <end position="201"/>
    </location>
</feature>
<feature type="transmembrane region" description="Helical" evidence="1">
    <location>
        <begin position="141"/>
        <end position="163"/>
    </location>
</feature>
<organism evidence="2 3">
    <name type="scientific">Rhodanobacter caeni</name>
    <dbReference type="NCBI Taxonomy" id="657654"/>
    <lineage>
        <taxon>Bacteria</taxon>
        <taxon>Pseudomonadati</taxon>
        <taxon>Pseudomonadota</taxon>
        <taxon>Gammaproteobacteria</taxon>
        <taxon>Lysobacterales</taxon>
        <taxon>Rhodanobacteraceae</taxon>
        <taxon>Rhodanobacter</taxon>
    </lineage>
</organism>
<evidence type="ECO:0000256" key="1">
    <source>
        <dbReference type="SAM" id="Phobius"/>
    </source>
</evidence>
<keyword evidence="1" id="KW-0472">Membrane</keyword>
<dbReference type="RefSeq" id="WP_343883177.1">
    <property type="nucleotide sequence ID" value="NZ_BAAAFO010000004.1"/>
</dbReference>
<proteinExistence type="predicted"/>
<keyword evidence="1" id="KW-0812">Transmembrane</keyword>
<comment type="caution">
    <text evidence="2">The sequence shown here is derived from an EMBL/GenBank/DDBJ whole genome shotgun (WGS) entry which is preliminary data.</text>
</comment>
<feature type="transmembrane region" description="Helical" evidence="1">
    <location>
        <begin position="207"/>
        <end position="227"/>
    </location>
</feature>
<feature type="transmembrane region" description="Helical" evidence="1">
    <location>
        <begin position="247"/>
        <end position="267"/>
    </location>
</feature>